<dbReference type="InterPro" id="IPR021868">
    <property type="entry name" value="Alpha_2_Macroglob_MG3"/>
</dbReference>
<dbReference type="InterPro" id="IPR011625">
    <property type="entry name" value="A2M_N_BRD"/>
</dbReference>
<dbReference type="SMART" id="SM01360">
    <property type="entry name" value="A2M"/>
    <property type="match status" value="1"/>
</dbReference>
<dbReference type="Pfam" id="PF17962">
    <property type="entry name" value="bMG6"/>
    <property type="match status" value="1"/>
</dbReference>
<evidence type="ECO:0000313" key="8">
    <source>
        <dbReference type="EMBL" id="KEJ90495.1"/>
    </source>
</evidence>
<gene>
    <name evidence="8" type="ORF">DSW25_00845</name>
</gene>
<organism evidence="8 9">
    <name type="scientific">Sulfitobacter donghicola DSW-25 = KCTC 12864 = JCM 14565</name>
    <dbReference type="NCBI Taxonomy" id="1300350"/>
    <lineage>
        <taxon>Bacteria</taxon>
        <taxon>Pseudomonadati</taxon>
        <taxon>Pseudomonadota</taxon>
        <taxon>Alphaproteobacteria</taxon>
        <taxon>Rhodobacterales</taxon>
        <taxon>Roseobacteraceae</taxon>
        <taxon>Sulfitobacter</taxon>
    </lineage>
</organism>
<dbReference type="OrthoDB" id="9767116at2"/>
<dbReference type="InterPro" id="IPR008930">
    <property type="entry name" value="Terpenoid_cyclase/PrenylTrfase"/>
</dbReference>
<sequence>MRILQLLVGVFLLGTIFSPPAMAQNVLPDHRYLYSQDVDFYGADLGPLFDTNRAACVKACDAQPSCVAFTFNTRSKACFPKSEVSETEIFEGAISAKKIRTPQSIQETAARAKAEIEFLRPEDFTAANRLVLINAERFPTGDFLLEDVTAALSATLSRGNMASASRWASQAVAMSDRGDLWAQLAWLGLRPRGEMPRDLARRLKQDAIPAAINAYLRASNEYEQVTALDLLARALEANRRGRDMIAPLRLAQEIEPRQELQAALDVAIGKYGFRIVDTRVDNNSARPRICAEFSENLVQAGTDYTPFVRLQDPTLIVEAGNRDLCIEGVQHGSQYTATFRSGLPAASGEVLHKDVPISLYVRDREPSVRFTGRSYVLPRSSLAALPIETVNLDRVELLLRRVSDRNLLRAIQDSYFGKPLSKYKEDQFASSIAQNIWVGVGDVDNKLNQNVTTRLPMAEALKGQPAGIYALTAKVKGADPYDTPAATQWFVLTDLGLSTLSGVDGLHVNVLGLKDAAVRADVTLSLISRSNEVLGKVATDSNGRAHFEAGLTRGNGSSAPALLMAEGSDGDFAFLSLLDPEFDLSDRGVEGRPPAPPIDTFLTTDRGAYRVGETIHATVLTRDEGGKAVNGLPLVAVLKRPDGAEYSRALSANAVSGGHVFALPLSGQAPRGAWRLDVFADTNAAPLSSQTILVEDFLPDRVEFDLGLPDTPLKLGDAPTMEIEARYLFGAPAADMPVEGEARLSTTRRLDAFQGYLFGRHDQRFNTRTAYLDNTRTDTDGIARTTLKMPKVDELPTQPLQLSVVARISEGSGRPVERRETRGLAPQGPMIGIKPAFDDVLAEGEEAQFDLITTQGEMAVRWTFNRIETRYQWYQNGGNWAWEPITRRIRIDTGESTLTPQPTLLSLPTEWGQYELVVENQNAPYAATSVSVASGWYGGGDTSSTPDFLAVSLDRESYLTGDTAKLRIVAPEAGVANISVLSNRVIEQMNLAVDAGETVIPLNITEEWGSSAYVTASVVRPMDENAGLNPARSLGLAHAQILPAGKQLTVTLNAAQEVDGQAGILEVPVQVSGLKGAEAGYVTLAAVDVGILNLTGFEAPDPSQHYFGQRRLGVGMRDVYGRLIDGLSGRMGATRSGGDASTAAQLQSPPPTEDLMAFFSGPVKLDANGRTVIKVERPAFNGTIRLMAVAWSETAVGNATSDVVARDPVVMTASLPRLMAPQDSSRLLLELVHTGGAAGVMALDITADAGVDVRTVSGEVNLTEGGSLRLPLDLRALEVGDHNISVKLTTPDGQELKKTLILPVRLNDPEVATTRRFALEAGQTFTFDAEAFAGLHKSTASATLTAGPLARFDVPGLLQQLNRYPYGCTEQVTSATVPLLYLSGLAENSGLGTPSEIDAKIQAGISRVLARQASNGAFGLWRAGSGNFWLDAYVTDFLWRAQSQGHHVPQRALSAALDNLRNRINFAPDFDSGGEDIAYALLVLARAGAAQMGDLRYYADTKAAAFSTPMAAAQLGAALAAYGEPTRADRMFARSAALLLKKINSTQWRNDFGSALRDRAAVLELATLSQSQAIDLDGLAESMSFRRNLSTQEAAQVVLAAHALEAAPNNTLEVDGVAATGPVVRQLSGDVPSVSQIRNTGAEATDITLTTYGVPQTPPVAGGYGYALTRKYFSMEGEEITGPVASGTRLVAVLEVTPFEEIGARLMIDDPLPGGFEIDNPNLLNSASITALKWIKVKETQNVEFRADRFLAAVDHESSDAFQLAYVVRAVTPGEYHHPAALVSDMYRPEYRAHTASDRLIVTP</sequence>
<dbReference type="eggNOG" id="COG2373">
    <property type="taxonomic scope" value="Bacteria"/>
</dbReference>
<accession>A0A073ILQ0</accession>
<dbReference type="InterPro" id="IPR051802">
    <property type="entry name" value="YfhM-like"/>
</dbReference>
<evidence type="ECO:0000256" key="4">
    <source>
        <dbReference type="ARBA" id="ARBA00023157"/>
    </source>
</evidence>
<keyword evidence="4" id="KW-1015">Disulfide bond</keyword>
<evidence type="ECO:0000256" key="3">
    <source>
        <dbReference type="ARBA" id="ARBA00022737"/>
    </source>
</evidence>
<dbReference type="SMART" id="SM01419">
    <property type="entry name" value="Thiol-ester_cl"/>
    <property type="match status" value="1"/>
</dbReference>
<dbReference type="GO" id="GO:0004866">
    <property type="term" value="F:endopeptidase inhibitor activity"/>
    <property type="evidence" value="ECO:0007669"/>
    <property type="project" value="InterPro"/>
</dbReference>
<dbReference type="CDD" id="cd02891">
    <property type="entry name" value="A2M_like"/>
    <property type="match status" value="1"/>
</dbReference>
<evidence type="ECO:0000256" key="2">
    <source>
        <dbReference type="ARBA" id="ARBA00022729"/>
    </source>
</evidence>
<reference evidence="8 9" key="1">
    <citation type="submission" date="2014-01" db="EMBL/GenBank/DDBJ databases">
        <title>Sulfitobacter donghicola JCM 14565 Genome Sequencing.</title>
        <authorList>
            <person name="Lai Q."/>
            <person name="Hong Z."/>
        </authorList>
    </citation>
    <scope>NUCLEOTIDE SEQUENCE [LARGE SCALE GENOMIC DNA]</scope>
    <source>
        <strain evidence="8 9">JCM 14565</strain>
    </source>
</reference>
<dbReference type="InterPro" id="IPR000177">
    <property type="entry name" value="Apple"/>
</dbReference>
<dbReference type="PANTHER" id="PTHR40094:SF1">
    <property type="entry name" value="UBIQUITIN DOMAIN-CONTAINING PROTEIN"/>
    <property type="match status" value="1"/>
</dbReference>
<dbReference type="Proteomes" id="UP000027734">
    <property type="component" value="Unassembled WGS sequence"/>
</dbReference>
<name>A0A073ILQ0_9RHOB</name>
<evidence type="ECO:0000313" key="9">
    <source>
        <dbReference type="Proteomes" id="UP000027734"/>
    </source>
</evidence>
<proteinExistence type="inferred from homology"/>
<feature type="domain" description="Alpha-2-macroglobulin bait region" evidence="6">
    <location>
        <begin position="949"/>
        <end position="1094"/>
    </location>
</feature>
<dbReference type="EMBL" id="JAMC01000001">
    <property type="protein sequence ID" value="KEJ90495.1"/>
    <property type="molecule type" value="Genomic_DNA"/>
</dbReference>
<keyword evidence="9" id="KW-1185">Reference proteome</keyword>
<evidence type="ECO:0000256" key="1">
    <source>
        <dbReference type="ARBA" id="ARBA00010556"/>
    </source>
</evidence>
<dbReference type="CDD" id="cd01100">
    <property type="entry name" value="APPLE_Factor_XI_like"/>
    <property type="match status" value="1"/>
</dbReference>
<dbReference type="InterPro" id="IPR001599">
    <property type="entry name" value="Macroglobln_a2"/>
</dbReference>
<dbReference type="GO" id="GO:0005615">
    <property type="term" value="C:extracellular space"/>
    <property type="evidence" value="ECO:0007669"/>
    <property type="project" value="InterPro"/>
</dbReference>
<dbReference type="Pfam" id="PF21142">
    <property type="entry name" value="A2M_bMG2"/>
    <property type="match status" value="1"/>
</dbReference>
<dbReference type="SUPFAM" id="SSF48239">
    <property type="entry name" value="Terpenoid cyclases/Protein prenyltransferases"/>
    <property type="match status" value="1"/>
</dbReference>
<dbReference type="InterPro" id="IPR041462">
    <property type="entry name" value="Bact_A2M_MG6"/>
</dbReference>
<dbReference type="InterPro" id="IPR026284">
    <property type="entry name" value="A2MG_proteobact"/>
</dbReference>
<dbReference type="Pfam" id="PF01835">
    <property type="entry name" value="MG2"/>
    <property type="match status" value="1"/>
</dbReference>
<dbReference type="Pfam" id="PF17972">
    <property type="entry name" value="bMG5"/>
    <property type="match status" value="1"/>
</dbReference>
<evidence type="ECO:0000259" key="7">
    <source>
        <dbReference type="SMART" id="SM01360"/>
    </source>
</evidence>
<dbReference type="Pfam" id="PF07678">
    <property type="entry name" value="TED_complement"/>
    <property type="match status" value="1"/>
</dbReference>
<dbReference type="Pfam" id="PF07703">
    <property type="entry name" value="A2M_BRD"/>
    <property type="match status" value="1"/>
</dbReference>
<dbReference type="GO" id="GO:0006508">
    <property type="term" value="P:proteolysis"/>
    <property type="evidence" value="ECO:0007669"/>
    <property type="project" value="InterPro"/>
</dbReference>
<dbReference type="STRING" id="1300350.Z948_1458"/>
<dbReference type="InterPro" id="IPR041203">
    <property type="entry name" value="Bact_A2M_MG5"/>
</dbReference>
<dbReference type="InterPro" id="IPR011626">
    <property type="entry name" value="Alpha-macroglobulin_TED"/>
</dbReference>
<dbReference type="Gene3D" id="1.50.10.20">
    <property type="match status" value="1"/>
</dbReference>
<keyword evidence="3" id="KW-0677">Repeat</keyword>
<dbReference type="SMART" id="SM01359">
    <property type="entry name" value="A2M_N_2"/>
    <property type="match status" value="1"/>
</dbReference>
<protein>
    <submittedName>
        <fullName evidence="8">PAN domain protein</fullName>
    </submittedName>
</protein>
<dbReference type="InterPro" id="IPR002890">
    <property type="entry name" value="MG2"/>
</dbReference>
<dbReference type="Pfam" id="PF11974">
    <property type="entry name" value="bMG3"/>
    <property type="match status" value="1"/>
</dbReference>
<evidence type="ECO:0000256" key="5">
    <source>
        <dbReference type="SAM" id="SignalP"/>
    </source>
</evidence>
<dbReference type="RefSeq" id="WP_025058868.1">
    <property type="nucleotide sequence ID" value="NZ_JAMC01000001.1"/>
</dbReference>
<feature type="chain" id="PRO_5001691675" evidence="5">
    <location>
        <begin position="24"/>
        <end position="1804"/>
    </location>
</feature>
<comment type="similarity">
    <text evidence="1">Belongs to the protease inhibitor I39 (alpha-2-macroglobulin) family. Bacterial alpha-2-macroglobulin subfamily.</text>
</comment>
<dbReference type="PIRSF" id="PIRSF038980">
    <property type="entry name" value="A2M_bac"/>
    <property type="match status" value="1"/>
</dbReference>
<feature type="domain" description="Alpha-2-macroglobulin" evidence="7">
    <location>
        <begin position="1157"/>
        <end position="1245"/>
    </location>
</feature>
<dbReference type="InterPro" id="IPR049120">
    <property type="entry name" value="A2M_bMG2"/>
</dbReference>
<dbReference type="InterPro" id="IPR041246">
    <property type="entry name" value="Bact_MG10"/>
</dbReference>
<dbReference type="Gene3D" id="2.60.40.1930">
    <property type="match status" value="1"/>
</dbReference>
<dbReference type="Gene3D" id="3.50.4.10">
    <property type="entry name" value="Hepatocyte Growth Factor"/>
    <property type="match status" value="1"/>
</dbReference>
<feature type="signal peptide" evidence="5">
    <location>
        <begin position="1"/>
        <end position="23"/>
    </location>
</feature>
<comment type="caution">
    <text evidence="8">The sequence shown here is derived from an EMBL/GenBank/DDBJ whole genome shotgun (WGS) entry which is preliminary data.</text>
</comment>
<dbReference type="Pfam" id="PF14295">
    <property type="entry name" value="PAN_4"/>
    <property type="match status" value="1"/>
</dbReference>
<keyword evidence="2 5" id="KW-0732">Signal</keyword>
<dbReference type="InterPro" id="IPR003609">
    <property type="entry name" value="Pan_app"/>
</dbReference>
<evidence type="ECO:0000259" key="6">
    <source>
        <dbReference type="SMART" id="SM01359"/>
    </source>
</evidence>
<dbReference type="PANTHER" id="PTHR40094">
    <property type="entry name" value="ALPHA-2-MACROGLOBULIN HOMOLOG"/>
    <property type="match status" value="1"/>
</dbReference>
<dbReference type="Pfam" id="PF17973">
    <property type="entry name" value="bMG10"/>
    <property type="match status" value="1"/>
</dbReference>
<dbReference type="InterPro" id="IPR047565">
    <property type="entry name" value="Alpha-macroglob_thiol-ester_cl"/>
</dbReference>